<name>A0A0A9YUN3_LYGHE</name>
<reference evidence="2" key="1">
    <citation type="journal article" date="2014" name="PLoS ONE">
        <title>Transcriptome-Based Identification of ABC Transporters in the Western Tarnished Plant Bug Lygus hesperus.</title>
        <authorList>
            <person name="Hull J.J."/>
            <person name="Chaney K."/>
            <person name="Geib S.M."/>
            <person name="Fabrick J.A."/>
            <person name="Brent C.S."/>
            <person name="Walsh D."/>
            <person name="Lavine L.C."/>
        </authorList>
    </citation>
    <scope>NUCLEOTIDE SEQUENCE</scope>
</reference>
<protein>
    <submittedName>
        <fullName evidence="2">40S ribosomal protein SA</fullName>
    </submittedName>
</protein>
<proteinExistence type="predicted"/>
<feature type="compositionally biased region" description="Polar residues" evidence="1">
    <location>
        <begin position="30"/>
        <end position="39"/>
    </location>
</feature>
<dbReference type="AlphaFoldDB" id="A0A0A9YUN3"/>
<evidence type="ECO:0000256" key="1">
    <source>
        <dbReference type="SAM" id="MobiDB-lite"/>
    </source>
</evidence>
<dbReference type="GO" id="GO:0005840">
    <property type="term" value="C:ribosome"/>
    <property type="evidence" value="ECO:0007669"/>
    <property type="project" value="UniProtKB-KW"/>
</dbReference>
<organism evidence="2">
    <name type="scientific">Lygus hesperus</name>
    <name type="common">Western plant bug</name>
    <dbReference type="NCBI Taxonomy" id="30085"/>
    <lineage>
        <taxon>Eukaryota</taxon>
        <taxon>Metazoa</taxon>
        <taxon>Ecdysozoa</taxon>
        <taxon>Arthropoda</taxon>
        <taxon>Hexapoda</taxon>
        <taxon>Insecta</taxon>
        <taxon>Pterygota</taxon>
        <taxon>Neoptera</taxon>
        <taxon>Paraneoptera</taxon>
        <taxon>Hemiptera</taxon>
        <taxon>Heteroptera</taxon>
        <taxon>Panheteroptera</taxon>
        <taxon>Cimicomorpha</taxon>
        <taxon>Miridae</taxon>
        <taxon>Mirini</taxon>
        <taxon>Lygus</taxon>
    </lineage>
</organism>
<feature type="region of interest" description="Disordered" evidence="1">
    <location>
        <begin position="93"/>
        <end position="112"/>
    </location>
</feature>
<sequence length="165" mass="18904">MVETRSANRGEERGSTEQDVVREVGEPLNNEPTDQSSLQPLTTAQFQLFWEAEKADLIEQLQAEWSTSLAEFRQAMCEDLMNCLNEFRASITQQTEERSRSQPNQIPTNSLPMNSVEAKLFEPKQFDGKVDWEGYRLQFESVAVRNRWDEETKALALEQCLTGPA</sequence>
<gene>
    <name evidence="2" type="primary">rpsa_1</name>
    <name evidence="2" type="ORF">CM83_8829</name>
</gene>
<reference evidence="2" key="2">
    <citation type="submission" date="2014-07" db="EMBL/GenBank/DDBJ databases">
        <authorList>
            <person name="Hull J."/>
        </authorList>
    </citation>
    <scope>NUCLEOTIDE SEQUENCE</scope>
</reference>
<feature type="compositionally biased region" description="Basic and acidic residues" evidence="1">
    <location>
        <begin position="1"/>
        <end position="25"/>
    </location>
</feature>
<feature type="compositionally biased region" description="Polar residues" evidence="1">
    <location>
        <begin position="101"/>
        <end position="112"/>
    </location>
</feature>
<feature type="non-terminal residue" evidence="2">
    <location>
        <position position="165"/>
    </location>
</feature>
<evidence type="ECO:0000313" key="2">
    <source>
        <dbReference type="EMBL" id="JAG36707.1"/>
    </source>
</evidence>
<dbReference type="EMBL" id="GBHO01006897">
    <property type="protein sequence ID" value="JAG36707.1"/>
    <property type="molecule type" value="Transcribed_RNA"/>
</dbReference>
<keyword evidence="2" id="KW-0689">Ribosomal protein</keyword>
<keyword evidence="2" id="KW-0687">Ribonucleoprotein</keyword>
<accession>A0A0A9YUN3</accession>
<feature type="region of interest" description="Disordered" evidence="1">
    <location>
        <begin position="1"/>
        <end position="39"/>
    </location>
</feature>